<dbReference type="GeneID" id="38117981"/>
<evidence type="ECO:0008006" key="7">
    <source>
        <dbReference type="Google" id="ProtNLM"/>
    </source>
</evidence>
<feature type="transmembrane region" description="Helical" evidence="4">
    <location>
        <begin position="114"/>
        <end position="134"/>
    </location>
</feature>
<protein>
    <recommendedName>
        <fullName evidence="7">PABS domain-containing protein</fullName>
    </recommendedName>
</protein>
<feature type="transmembrane region" description="Helical" evidence="4">
    <location>
        <begin position="76"/>
        <end position="94"/>
    </location>
</feature>
<name>A0A3D8REH0_9EURO</name>
<evidence type="ECO:0000256" key="4">
    <source>
        <dbReference type="SAM" id="Phobius"/>
    </source>
</evidence>
<keyword evidence="4" id="KW-1133">Transmembrane helix</keyword>
<dbReference type="PANTHER" id="PTHR12176:SF59">
    <property type="entry name" value="METHYLTRANSFERASE DOMAIN-CONTAINING PROTEIN-RELATED"/>
    <property type="match status" value="1"/>
</dbReference>
<keyword evidence="3" id="KW-0808">Transferase</keyword>
<dbReference type="NCBIfam" id="NF037959">
    <property type="entry name" value="MFS_SpdSyn"/>
    <property type="match status" value="1"/>
</dbReference>
<dbReference type="EMBL" id="PVWQ01000009">
    <property type="protein sequence ID" value="RDW72439.1"/>
    <property type="molecule type" value="Genomic_DNA"/>
</dbReference>
<dbReference type="Proteomes" id="UP000256690">
    <property type="component" value="Unassembled WGS sequence"/>
</dbReference>
<feature type="transmembrane region" description="Helical" evidence="4">
    <location>
        <begin position="20"/>
        <end position="41"/>
    </location>
</feature>
<comment type="caution">
    <text evidence="5">The sequence shown here is derived from an EMBL/GenBank/DDBJ whole genome shotgun (WGS) entry which is preliminary data.</text>
</comment>
<keyword evidence="4" id="KW-0472">Membrane</keyword>
<dbReference type="GO" id="GO:0008168">
    <property type="term" value="F:methyltransferase activity"/>
    <property type="evidence" value="ECO:0007669"/>
    <property type="project" value="UniProtKB-KW"/>
</dbReference>
<dbReference type="OrthoDB" id="2016285at2759"/>
<evidence type="ECO:0000256" key="2">
    <source>
        <dbReference type="ARBA" id="ARBA00022603"/>
    </source>
</evidence>
<dbReference type="Pfam" id="PF01564">
    <property type="entry name" value="Spermine_synth"/>
    <property type="match status" value="1"/>
</dbReference>
<proteinExistence type="inferred from homology"/>
<dbReference type="PANTHER" id="PTHR12176">
    <property type="entry name" value="SAM-DEPENDENT METHYLTRANSFERASE SUPERFAMILY PROTEIN"/>
    <property type="match status" value="1"/>
</dbReference>
<dbReference type="RefSeq" id="XP_026601659.1">
    <property type="nucleotide sequence ID" value="XM_026749627.1"/>
</dbReference>
<evidence type="ECO:0000313" key="6">
    <source>
        <dbReference type="Proteomes" id="UP000256690"/>
    </source>
</evidence>
<evidence type="ECO:0000256" key="1">
    <source>
        <dbReference type="ARBA" id="ARBA00008361"/>
    </source>
</evidence>
<evidence type="ECO:0000313" key="5">
    <source>
        <dbReference type="EMBL" id="RDW72439.1"/>
    </source>
</evidence>
<comment type="similarity">
    <text evidence="1">Belongs to the methyltransferase superfamily.</text>
</comment>
<evidence type="ECO:0000256" key="3">
    <source>
        <dbReference type="ARBA" id="ARBA00022679"/>
    </source>
</evidence>
<feature type="transmembrane region" description="Helical" evidence="4">
    <location>
        <begin position="47"/>
        <end position="64"/>
    </location>
</feature>
<dbReference type="AlphaFoldDB" id="A0A3D8REH0"/>
<dbReference type="FunFam" id="3.40.50.150:FF:000288">
    <property type="entry name" value="Spermine/spermidine synthase, putative"/>
    <property type="match status" value="1"/>
</dbReference>
<dbReference type="GO" id="GO:0032259">
    <property type="term" value="P:methylation"/>
    <property type="evidence" value="ECO:0007669"/>
    <property type="project" value="UniProtKB-KW"/>
</dbReference>
<dbReference type="SUPFAM" id="SSF53335">
    <property type="entry name" value="S-adenosyl-L-methionine-dependent methyltransferases"/>
    <property type="match status" value="1"/>
</dbReference>
<keyword evidence="2" id="KW-0489">Methyltransferase</keyword>
<organism evidence="5 6">
    <name type="scientific">Aspergillus mulundensis</name>
    <dbReference type="NCBI Taxonomy" id="1810919"/>
    <lineage>
        <taxon>Eukaryota</taxon>
        <taxon>Fungi</taxon>
        <taxon>Dikarya</taxon>
        <taxon>Ascomycota</taxon>
        <taxon>Pezizomycotina</taxon>
        <taxon>Eurotiomycetes</taxon>
        <taxon>Eurotiomycetidae</taxon>
        <taxon>Eurotiales</taxon>
        <taxon>Aspergillaceae</taxon>
        <taxon>Aspergillus</taxon>
        <taxon>Aspergillus subgen. Nidulantes</taxon>
    </lineage>
</organism>
<keyword evidence="4" id="KW-0812">Transmembrane</keyword>
<keyword evidence="6" id="KW-1185">Reference proteome</keyword>
<accession>A0A3D8REH0</accession>
<dbReference type="Gene3D" id="3.40.50.150">
    <property type="entry name" value="Vaccinia Virus protein VP39"/>
    <property type="match status" value="1"/>
</dbReference>
<reference evidence="5 6" key="1">
    <citation type="journal article" date="2018" name="IMA Fungus">
        <title>IMA Genome-F 9: Draft genome sequence of Annulohypoxylon stygium, Aspergillus mulundensis, Berkeleyomyces basicola (syn. Thielaviopsis basicola), Ceratocystis smalleyi, two Cercospora beticola strains, Coleophoma cylindrospora, Fusarium fracticaudum, Phialophora cf. hyalina, and Morchella septimelata.</title>
        <authorList>
            <person name="Wingfield B.D."/>
            <person name="Bills G.F."/>
            <person name="Dong Y."/>
            <person name="Huang W."/>
            <person name="Nel W.J."/>
            <person name="Swalarsk-Parry B.S."/>
            <person name="Vaghefi N."/>
            <person name="Wilken P.M."/>
            <person name="An Z."/>
            <person name="de Beer Z.W."/>
            <person name="De Vos L."/>
            <person name="Chen L."/>
            <person name="Duong T.A."/>
            <person name="Gao Y."/>
            <person name="Hammerbacher A."/>
            <person name="Kikkert J.R."/>
            <person name="Li Y."/>
            <person name="Li H."/>
            <person name="Li K."/>
            <person name="Li Q."/>
            <person name="Liu X."/>
            <person name="Ma X."/>
            <person name="Naidoo K."/>
            <person name="Pethybridge S.J."/>
            <person name="Sun J."/>
            <person name="Steenkamp E.T."/>
            <person name="van der Nest M.A."/>
            <person name="van Wyk S."/>
            <person name="Wingfield M.J."/>
            <person name="Xiong C."/>
            <person name="Yue Q."/>
            <person name="Zhang X."/>
        </authorList>
    </citation>
    <scope>NUCLEOTIDE SEQUENCE [LARGE SCALE GENOMIC DNA]</scope>
    <source>
        <strain evidence="5 6">DSM 5745</strain>
    </source>
</reference>
<gene>
    <name evidence="5" type="ORF">DSM5745_07611</name>
</gene>
<dbReference type="InterPro" id="IPR029063">
    <property type="entry name" value="SAM-dependent_MTases_sf"/>
</dbReference>
<dbReference type="STRING" id="1810919.A0A3D8REH0"/>
<feature type="transmembrane region" description="Helical" evidence="4">
    <location>
        <begin position="184"/>
        <end position="208"/>
    </location>
</feature>
<sequence length="557" mass="60662">MAPFRSIYQQDATKQLGVGAALLVLAAFYSYVFLLNLAPVYGSTPSHIFHGYGVGIAGVAGWFAKDIVDRVSGRKAVYVVPVLAFSLPALQYFVSQQSSTLGNPAGPIITEVLALYPLVLLSVACAGKLVQLGLNLQRHGDLVAEHIPLLGSYVVYSAGEHLIKAFLSRFIGSTVLLSRAGLQILVAIFYAAAVPSKALVLAIPAFLFSITSNTHLPLGYTTTALNSAIADEGFALVARQDSTTGYVSVLDNLEDGFRVMRCDHSLLGGQWIKKRPNYTPPTVKDPIYAVFTMLEAVRLVETAHGAPRADAGSNALVIGLGIGTTPGALISHGIDTTIVEIDPVVHKYAMQYFELPENHTPVIEDARAFVKRSQNVAQPKQYDYIVHDVFTGGAEPVELFTYEFISGLHALLKDDGVIALNYAGDTSLYPTALSIRTIKSVFPTCRLFREDATPEVGPDFTNMVIFCTKTSAPLTFRDPVPEDFLGSRFRSRYLVPKHEVDAAQFENLGLEDGPLGHGRRVLVDKEVGRLHKYQDRGALEHWGIMRTVLPDAVWEGW</sequence>
<dbReference type="InterPro" id="IPR051419">
    <property type="entry name" value="Lys/N-term_MeTrsfase_sf"/>
</dbReference>